<dbReference type="STRING" id="1081108.A0A162KSE9"/>
<evidence type="ECO:0000313" key="13">
    <source>
        <dbReference type="Proteomes" id="UP000076881"/>
    </source>
</evidence>
<keyword evidence="13" id="KW-1185">Reference proteome</keyword>
<dbReference type="GO" id="GO:0005576">
    <property type="term" value="C:extracellular region"/>
    <property type="evidence" value="ECO:0007669"/>
    <property type="project" value="UniProtKB-SubCell"/>
</dbReference>
<feature type="compositionally biased region" description="Pro residues" evidence="10">
    <location>
        <begin position="369"/>
        <end position="383"/>
    </location>
</feature>
<dbReference type="Gene3D" id="3.40.50.1820">
    <property type="entry name" value="alpha/beta hydrolase"/>
    <property type="match status" value="1"/>
</dbReference>
<dbReference type="InterPro" id="IPR029058">
    <property type="entry name" value="AB_hydrolase_fold"/>
</dbReference>
<keyword evidence="3" id="KW-0964">Secreted</keyword>
<comment type="caution">
    <text evidence="12">The sequence shown here is derived from an EMBL/GenBank/DDBJ whole genome shotgun (WGS) entry which is preliminary data.</text>
</comment>
<sequence>MKIAFFGTTAAALLAAADAASNVTTGRGSPGCGKRVPKTGGNDFTPMFDVDGVNRMFRTYTPSQYDKDTPQPLILAFHGTAKTQQSLTLQSQFSDKSVNRNMMVQYMTAYKGRWYGPSHAYPEADDLRYTEMALEHLMNNYCIDVDRVYLVGHTGGAGFANILACDPRFSRHFAGMALMAPTLYRDLDDDYCKHANVPMPILEVHGNNDETSPYWGLPNRVVGAIPAIPDWVRRWVRRNGCDPTPRKTKLVMGEDVFSDKYTCHGHFGFVEHIRAMRHGYNWMTKHDVLDISPIMISFLNSHIRPGNMSIPLDDKGNFTCLGGYTPPADWPGHANFTSSANSTIPGTSTSSGNRTATHSSTTHGSTAHSPPPHWPTFHSPPPHSTYGSTHTIPGGITSSTDSAQPGSSKETSTGYYDRPSYHRGG</sequence>
<dbReference type="AlphaFoldDB" id="A0A162KSE9"/>
<dbReference type="InterPro" id="IPR043595">
    <property type="entry name" value="FaeB/C/D"/>
</dbReference>
<evidence type="ECO:0000256" key="7">
    <source>
        <dbReference type="ARBA" id="ARBA00023277"/>
    </source>
</evidence>
<keyword evidence="8" id="KW-0624">Polysaccharide degradation</keyword>
<dbReference type="EC" id="3.1.1.73" evidence="2"/>
<keyword evidence="7" id="KW-0119">Carbohydrate metabolism</keyword>
<dbReference type="SUPFAM" id="SSF53474">
    <property type="entry name" value="alpha/beta-Hydrolases"/>
    <property type="match status" value="1"/>
</dbReference>
<comment type="subcellular location">
    <subcellularLocation>
        <location evidence="1">Secreted</location>
    </subcellularLocation>
</comment>
<feature type="signal peptide" evidence="11">
    <location>
        <begin position="1"/>
        <end position="19"/>
    </location>
</feature>
<keyword evidence="4" id="KW-0858">Xylan degradation</keyword>
<evidence type="ECO:0000256" key="3">
    <source>
        <dbReference type="ARBA" id="ARBA00022525"/>
    </source>
</evidence>
<dbReference type="PANTHER" id="PTHR38050">
    <property type="match status" value="1"/>
</dbReference>
<proteinExistence type="predicted"/>
<dbReference type="Proteomes" id="UP000076881">
    <property type="component" value="Unassembled WGS sequence"/>
</dbReference>
<organism evidence="12 13">
    <name type="scientific">Akanthomyces lecanii RCEF 1005</name>
    <dbReference type="NCBI Taxonomy" id="1081108"/>
    <lineage>
        <taxon>Eukaryota</taxon>
        <taxon>Fungi</taxon>
        <taxon>Dikarya</taxon>
        <taxon>Ascomycota</taxon>
        <taxon>Pezizomycotina</taxon>
        <taxon>Sordariomycetes</taxon>
        <taxon>Hypocreomycetidae</taxon>
        <taxon>Hypocreales</taxon>
        <taxon>Cordycipitaceae</taxon>
        <taxon>Akanthomyces</taxon>
        <taxon>Cordyceps confragosa</taxon>
    </lineage>
</organism>
<protein>
    <recommendedName>
        <fullName evidence="2">feruloyl esterase</fullName>
        <ecNumber evidence="2">3.1.1.73</ecNumber>
    </recommendedName>
</protein>
<evidence type="ECO:0000256" key="8">
    <source>
        <dbReference type="ARBA" id="ARBA00023326"/>
    </source>
</evidence>
<name>A0A162KSE9_CORDF</name>
<feature type="compositionally biased region" description="Polar residues" evidence="10">
    <location>
        <begin position="385"/>
        <end position="414"/>
    </location>
</feature>
<feature type="compositionally biased region" description="Low complexity" evidence="10">
    <location>
        <begin position="355"/>
        <end position="368"/>
    </location>
</feature>
<feature type="compositionally biased region" description="Polar residues" evidence="10">
    <location>
        <begin position="335"/>
        <end position="354"/>
    </location>
</feature>
<accession>A0A162KSE9</accession>
<feature type="chain" id="PRO_5032431245" description="feruloyl esterase" evidence="11">
    <location>
        <begin position="20"/>
        <end position="425"/>
    </location>
</feature>
<dbReference type="OrthoDB" id="424610at2759"/>
<keyword evidence="5 11" id="KW-0732">Signal</keyword>
<evidence type="ECO:0000256" key="9">
    <source>
        <dbReference type="ARBA" id="ARBA00034075"/>
    </source>
</evidence>
<feature type="region of interest" description="Disordered" evidence="10">
    <location>
        <begin position="335"/>
        <end position="425"/>
    </location>
</feature>
<evidence type="ECO:0000256" key="5">
    <source>
        <dbReference type="ARBA" id="ARBA00022729"/>
    </source>
</evidence>
<evidence type="ECO:0000256" key="11">
    <source>
        <dbReference type="SAM" id="SignalP"/>
    </source>
</evidence>
<evidence type="ECO:0000256" key="6">
    <source>
        <dbReference type="ARBA" id="ARBA00022801"/>
    </source>
</evidence>
<gene>
    <name evidence="12" type="ORF">LEL_02634</name>
</gene>
<evidence type="ECO:0000313" key="12">
    <source>
        <dbReference type="EMBL" id="OAA79148.1"/>
    </source>
</evidence>
<dbReference type="GO" id="GO:0030600">
    <property type="term" value="F:feruloyl esterase activity"/>
    <property type="evidence" value="ECO:0007669"/>
    <property type="project" value="UniProtKB-EC"/>
</dbReference>
<reference evidence="12 13" key="1">
    <citation type="journal article" date="2016" name="Genome Biol. Evol.">
        <title>Divergent and convergent evolution of fungal pathogenicity.</title>
        <authorList>
            <person name="Shang Y."/>
            <person name="Xiao G."/>
            <person name="Zheng P."/>
            <person name="Cen K."/>
            <person name="Zhan S."/>
            <person name="Wang C."/>
        </authorList>
    </citation>
    <scope>NUCLEOTIDE SEQUENCE [LARGE SCALE GENOMIC DNA]</scope>
    <source>
        <strain evidence="12 13">RCEF 1005</strain>
    </source>
</reference>
<dbReference type="GO" id="GO:0045493">
    <property type="term" value="P:xylan catabolic process"/>
    <property type="evidence" value="ECO:0007669"/>
    <property type="project" value="UniProtKB-KW"/>
</dbReference>
<evidence type="ECO:0000256" key="2">
    <source>
        <dbReference type="ARBA" id="ARBA00013091"/>
    </source>
</evidence>
<comment type="catalytic activity">
    <reaction evidence="9">
        <text>feruloyl-polysaccharide + H2O = ferulate + polysaccharide.</text>
        <dbReference type="EC" id="3.1.1.73"/>
    </reaction>
</comment>
<dbReference type="PANTHER" id="PTHR38050:SF2">
    <property type="entry name" value="FERULOYL ESTERASE C-RELATED"/>
    <property type="match status" value="1"/>
</dbReference>
<evidence type="ECO:0000256" key="4">
    <source>
        <dbReference type="ARBA" id="ARBA00022651"/>
    </source>
</evidence>
<evidence type="ECO:0000256" key="10">
    <source>
        <dbReference type="SAM" id="MobiDB-lite"/>
    </source>
</evidence>
<evidence type="ECO:0000256" key="1">
    <source>
        <dbReference type="ARBA" id="ARBA00004613"/>
    </source>
</evidence>
<keyword evidence="6" id="KW-0378">Hydrolase</keyword>
<dbReference type="EMBL" id="AZHF01000002">
    <property type="protein sequence ID" value="OAA79148.1"/>
    <property type="molecule type" value="Genomic_DNA"/>
</dbReference>